<dbReference type="InterPro" id="IPR058634">
    <property type="entry name" value="AaeA-lik-b-barrel"/>
</dbReference>
<dbReference type="InterPro" id="IPR050393">
    <property type="entry name" value="MFP_Efflux_Pump"/>
</dbReference>
<evidence type="ECO:0000256" key="2">
    <source>
        <dbReference type="ARBA" id="ARBA00009477"/>
    </source>
</evidence>
<proteinExistence type="inferred from homology"/>
<dbReference type="EMBL" id="CP000472">
    <property type="protein sequence ID" value="ACJ28188.1"/>
    <property type="molecule type" value="Genomic_DNA"/>
</dbReference>
<feature type="region of interest" description="Disordered" evidence="4">
    <location>
        <begin position="1"/>
        <end position="28"/>
    </location>
</feature>
<dbReference type="OrthoDB" id="8958519at2"/>
<keyword evidence="5" id="KW-0812">Transmembrane</keyword>
<evidence type="ECO:0000256" key="1">
    <source>
        <dbReference type="ARBA" id="ARBA00004167"/>
    </source>
</evidence>
<evidence type="ECO:0000259" key="6">
    <source>
        <dbReference type="Pfam" id="PF25876"/>
    </source>
</evidence>
<gene>
    <name evidence="9" type="ordered locus">swp_1402</name>
</gene>
<dbReference type="HOGENOM" id="CLU_018816_15_3_6"/>
<dbReference type="PANTHER" id="PTHR30367">
    <property type="entry name" value="P-HYDROXYBENZOIC ACID EFFLUX PUMP SUBUNIT AAEA-RELATED"/>
    <property type="match status" value="1"/>
</dbReference>
<comment type="similarity">
    <text evidence="2">Belongs to the membrane fusion protein (MFP) (TC 8.A.1) family.</text>
</comment>
<accession>B8CJU1</accession>
<dbReference type="KEGG" id="swp:swp_1402"/>
<sequence length="380" mass="41253">MTEQKGTPEEVSASESAKAEANPAEDKKNSKIRKATNIILIVVSFLFVFHLIADRFIPSTDLGRIRGYVVPISPQVSGEIVEILATPNTLIRAGDVLAKIDTTDYEIALHQAEQSLKKAGQNVGAQTANVTAAQAKVTNAVANYKNAQVQSKRIFTMVDKQVMSQADADNARAELTKAEAGVASAKADLAKAEERLGAEGENNTNVKSALLSLEQAQLNLQRTSITAPTDGVASNFRLKEGIYASAGQPIMTFISSEDVWIEAYFRENSLGNITSGDEVEFALDYAPGQVFKAKVGSIDYGIDWGQSEQTGKLAQISGQTGWLRQSQRFPVTIVLSKDEAVGLRRVGGQADVIVYTKDNSMINLFGRAWIRVVSWFSYVR</sequence>
<dbReference type="AlphaFoldDB" id="B8CJU1"/>
<evidence type="ECO:0000313" key="9">
    <source>
        <dbReference type="EMBL" id="ACJ28188.1"/>
    </source>
</evidence>
<feature type="transmembrane region" description="Helical" evidence="5">
    <location>
        <begin position="35"/>
        <end position="53"/>
    </location>
</feature>
<evidence type="ECO:0000256" key="4">
    <source>
        <dbReference type="SAM" id="MobiDB-lite"/>
    </source>
</evidence>
<dbReference type="RefSeq" id="WP_020911566.1">
    <property type="nucleotide sequence ID" value="NC_011566.1"/>
</dbReference>
<evidence type="ECO:0000259" key="8">
    <source>
        <dbReference type="Pfam" id="PF25963"/>
    </source>
</evidence>
<reference evidence="9 10" key="1">
    <citation type="journal article" date="2008" name="PLoS ONE">
        <title>Environmental adaptation: genomic analysis of the piezotolerant and psychrotolerant deep-sea iron reducing bacterium Shewanella piezotolerans WP3.</title>
        <authorList>
            <person name="Wang F."/>
            <person name="Wang J."/>
            <person name="Jian H."/>
            <person name="Zhang B."/>
            <person name="Li S."/>
            <person name="Wang F."/>
            <person name="Zeng X."/>
            <person name="Gao L."/>
            <person name="Bartlett D.H."/>
            <person name="Yu J."/>
            <person name="Hu S."/>
            <person name="Xiao X."/>
        </authorList>
    </citation>
    <scope>NUCLEOTIDE SEQUENCE [LARGE SCALE GENOMIC DNA]</scope>
    <source>
        <strain evidence="10">WP3 / JCM 13877</strain>
    </source>
</reference>
<dbReference type="InterPro" id="IPR058624">
    <property type="entry name" value="MdtA-like_HH"/>
</dbReference>
<comment type="subcellular location">
    <subcellularLocation>
        <location evidence="1">Membrane</location>
        <topology evidence="1">Single-pass membrane protein</topology>
    </subcellularLocation>
</comment>
<dbReference type="PANTHER" id="PTHR30367:SF1">
    <property type="entry name" value="MULTIDRUG RESISTANCE PROTEIN MDTN"/>
    <property type="match status" value="1"/>
</dbReference>
<dbReference type="STRING" id="225849.swp_1402"/>
<dbReference type="Pfam" id="PF25917">
    <property type="entry name" value="BSH_RND"/>
    <property type="match status" value="1"/>
</dbReference>
<evidence type="ECO:0000256" key="5">
    <source>
        <dbReference type="SAM" id="Phobius"/>
    </source>
</evidence>
<feature type="domain" description="Multidrug resistance protein MdtA-like alpha-helical hairpin" evidence="6">
    <location>
        <begin position="131"/>
        <end position="193"/>
    </location>
</feature>
<organism evidence="9 10">
    <name type="scientific">Shewanella piezotolerans (strain WP3 / JCM 13877)</name>
    <dbReference type="NCBI Taxonomy" id="225849"/>
    <lineage>
        <taxon>Bacteria</taxon>
        <taxon>Pseudomonadati</taxon>
        <taxon>Pseudomonadota</taxon>
        <taxon>Gammaproteobacteria</taxon>
        <taxon>Alteromonadales</taxon>
        <taxon>Shewanellaceae</taxon>
        <taxon>Shewanella</taxon>
    </lineage>
</organism>
<evidence type="ECO:0000313" key="10">
    <source>
        <dbReference type="Proteomes" id="UP000000753"/>
    </source>
</evidence>
<dbReference type="Gene3D" id="1.10.287.470">
    <property type="entry name" value="Helix hairpin bin"/>
    <property type="match status" value="1"/>
</dbReference>
<dbReference type="SUPFAM" id="SSF111369">
    <property type="entry name" value="HlyD-like secretion proteins"/>
    <property type="match status" value="2"/>
</dbReference>
<evidence type="ECO:0000256" key="3">
    <source>
        <dbReference type="SAM" id="Coils"/>
    </source>
</evidence>
<keyword evidence="5" id="KW-0472">Membrane</keyword>
<dbReference type="InterPro" id="IPR058625">
    <property type="entry name" value="MdtA-like_BSH"/>
</dbReference>
<dbReference type="eggNOG" id="COG1566">
    <property type="taxonomic scope" value="Bacteria"/>
</dbReference>
<dbReference type="Gene3D" id="2.40.30.170">
    <property type="match status" value="1"/>
</dbReference>
<feature type="domain" description="p-hydroxybenzoic acid efflux pump subunit AaeA-like beta-barrel" evidence="8">
    <location>
        <begin position="260"/>
        <end position="352"/>
    </location>
</feature>
<dbReference type="Proteomes" id="UP000000753">
    <property type="component" value="Chromosome"/>
</dbReference>
<keyword evidence="10" id="KW-1185">Reference proteome</keyword>
<feature type="coiled-coil region" evidence="3">
    <location>
        <begin position="168"/>
        <end position="202"/>
    </location>
</feature>
<dbReference type="Pfam" id="PF25876">
    <property type="entry name" value="HH_MFP_RND"/>
    <property type="match status" value="1"/>
</dbReference>
<dbReference type="Pfam" id="PF25963">
    <property type="entry name" value="Beta-barrel_AAEA"/>
    <property type="match status" value="1"/>
</dbReference>
<keyword evidence="5" id="KW-1133">Transmembrane helix</keyword>
<name>B8CJU1_SHEPW</name>
<feature type="compositionally biased region" description="Low complexity" evidence="4">
    <location>
        <begin position="9"/>
        <end position="22"/>
    </location>
</feature>
<evidence type="ECO:0000259" key="7">
    <source>
        <dbReference type="Pfam" id="PF25917"/>
    </source>
</evidence>
<feature type="domain" description="Multidrug resistance protein MdtA-like barrel-sandwich hybrid" evidence="7">
    <location>
        <begin position="70"/>
        <end position="249"/>
    </location>
</feature>
<keyword evidence="3" id="KW-0175">Coiled coil</keyword>
<protein>
    <submittedName>
        <fullName evidence="9">Secretion protein, putative</fullName>
    </submittedName>
</protein>